<dbReference type="GO" id="GO:0016878">
    <property type="term" value="F:acid-thiol ligase activity"/>
    <property type="evidence" value="ECO:0007669"/>
    <property type="project" value="UniProtKB-ARBA"/>
</dbReference>
<reference evidence="3" key="2">
    <citation type="submission" date="2020-09" db="EMBL/GenBank/DDBJ databases">
        <authorList>
            <person name="Sun Q."/>
            <person name="Zhou Y."/>
        </authorList>
    </citation>
    <scope>NUCLEOTIDE SEQUENCE</scope>
    <source>
        <strain evidence="3">CGMCC 4.3508</strain>
    </source>
</reference>
<dbReference type="PANTHER" id="PTHR43767">
    <property type="entry name" value="LONG-CHAIN-FATTY-ACID--COA LIGASE"/>
    <property type="match status" value="1"/>
</dbReference>
<evidence type="ECO:0000313" key="3">
    <source>
        <dbReference type="EMBL" id="GGL16668.1"/>
    </source>
</evidence>
<accession>A0A917RNV0</accession>
<dbReference type="PANTHER" id="PTHR43767:SF1">
    <property type="entry name" value="NONRIBOSOMAL PEPTIDE SYNTHASE PES1 (EUROFUNG)-RELATED"/>
    <property type="match status" value="1"/>
</dbReference>
<evidence type="ECO:0000259" key="2">
    <source>
        <dbReference type="Pfam" id="PF13193"/>
    </source>
</evidence>
<dbReference type="InterPro" id="IPR045851">
    <property type="entry name" value="AMP-bd_C_sf"/>
</dbReference>
<protein>
    <submittedName>
        <fullName evidence="3">Acid--CoA ligase</fullName>
    </submittedName>
</protein>
<dbReference type="InterPro" id="IPR025110">
    <property type="entry name" value="AMP-bd_C"/>
</dbReference>
<comment type="caution">
    <text evidence="3">The sequence shown here is derived from an EMBL/GenBank/DDBJ whole genome shotgun (WGS) entry which is preliminary data.</text>
</comment>
<feature type="domain" description="AMP-dependent synthetase/ligase" evidence="1">
    <location>
        <begin position="11"/>
        <end position="360"/>
    </location>
</feature>
<dbReference type="InterPro" id="IPR042099">
    <property type="entry name" value="ANL_N_sf"/>
</dbReference>
<dbReference type="Gene3D" id="3.30.300.30">
    <property type="match status" value="1"/>
</dbReference>
<evidence type="ECO:0000313" key="4">
    <source>
        <dbReference type="Proteomes" id="UP000638263"/>
    </source>
</evidence>
<dbReference type="SUPFAM" id="SSF56801">
    <property type="entry name" value="Acetyl-CoA synthetase-like"/>
    <property type="match status" value="1"/>
</dbReference>
<sequence length="506" mass="54052">MAATIGSALCWWAETKGDQRALIVEDEALTYRELQDWSSRVARHLADAGIAPGERVGVLGPNSLIWPVLALGVLKAGAVLVPLNPRLKPAELRKVLDDSGAVLAIAPAEFAEPIAQTRELGDDFVAKFFDEFTGLRADGRDDFRVDVDRDDPVALLFTSGSTGLSKGVVCTNRTLLDIVFEATLTEEGLRPGSTALLLLPLVFTPGVVWGLIMAVVLGNTLVVEKELRPERAVALIGEHRVNTLFGVPLVFEAIARTPAFADTDVSSLRTAIVGGAAVAPALLKTWADKGVELRQIYGMTEAGGVATATKRAETFTHPGSCGTGSIFTELKVIRPDGNEAEPGEEGEIVLRGPGVTPGYWNDPQSTAQALRDGWLHSGDLGTRDADGRITFVDRMKDLIITGGINISPVEIERAIGELAGVEEVAVIAAPDERFGETPAAIVTAAGGDVDAAAVVAHCERLLADYKVPRYVVIRSEPLPRLPNGKMSKTAVRAEYRDVADRFEKVR</sequence>
<dbReference type="InterPro" id="IPR020845">
    <property type="entry name" value="AMP-binding_CS"/>
</dbReference>
<dbReference type="RefSeq" id="WP_058855961.1">
    <property type="nucleotide sequence ID" value="NZ_BMMH01000006.1"/>
</dbReference>
<evidence type="ECO:0000259" key="1">
    <source>
        <dbReference type="Pfam" id="PF00501"/>
    </source>
</evidence>
<dbReference type="Proteomes" id="UP000638263">
    <property type="component" value="Unassembled WGS sequence"/>
</dbReference>
<keyword evidence="4" id="KW-1185">Reference proteome</keyword>
<dbReference type="InterPro" id="IPR000873">
    <property type="entry name" value="AMP-dep_synth/lig_dom"/>
</dbReference>
<dbReference type="Pfam" id="PF13193">
    <property type="entry name" value="AMP-binding_C"/>
    <property type="match status" value="1"/>
</dbReference>
<gene>
    <name evidence="3" type="ORF">GCM10011588_34220</name>
</gene>
<proteinExistence type="predicted"/>
<dbReference type="EMBL" id="BMMH01000006">
    <property type="protein sequence ID" value="GGL16668.1"/>
    <property type="molecule type" value="Genomic_DNA"/>
</dbReference>
<dbReference type="Pfam" id="PF00501">
    <property type="entry name" value="AMP-binding"/>
    <property type="match status" value="1"/>
</dbReference>
<keyword evidence="3" id="KW-0436">Ligase</keyword>
<dbReference type="InterPro" id="IPR050237">
    <property type="entry name" value="ATP-dep_AMP-bd_enzyme"/>
</dbReference>
<feature type="domain" description="AMP-binding enzyme C-terminal" evidence="2">
    <location>
        <begin position="410"/>
        <end position="485"/>
    </location>
</feature>
<dbReference type="PROSITE" id="PS00455">
    <property type="entry name" value="AMP_BINDING"/>
    <property type="match status" value="1"/>
</dbReference>
<organism evidence="3 4">
    <name type="scientific">Nocardia jinanensis</name>
    <dbReference type="NCBI Taxonomy" id="382504"/>
    <lineage>
        <taxon>Bacteria</taxon>
        <taxon>Bacillati</taxon>
        <taxon>Actinomycetota</taxon>
        <taxon>Actinomycetes</taxon>
        <taxon>Mycobacteriales</taxon>
        <taxon>Nocardiaceae</taxon>
        <taxon>Nocardia</taxon>
    </lineage>
</organism>
<dbReference type="Gene3D" id="3.40.50.12780">
    <property type="entry name" value="N-terminal domain of ligase-like"/>
    <property type="match status" value="1"/>
</dbReference>
<reference evidence="3" key="1">
    <citation type="journal article" date="2014" name="Int. J. Syst. Evol. Microbiol.">
        <title>Complete genome sequence of Corynebacterium casei LMG S-19264T (=DSM 44701T), isolated from a smear-ripened cheese.</title>
        <authorList>
            <consortium name="US DOE Joint Genome Institute (JGI-PGF)"/>
            <person name="Walter F."/>
            <person name="Albersmeier A."/>
            <person name="Kalinowski J."/>
            <person name="Ruckert C."/>
        </authorList>
    </citation>
    <scope>NUCLEOTIDE SEQUENCE</scope>
    <source>
        <strain evidence="3">CGMCC 4.3508</strain>
    </source>
</reference>
<name>A0A917RNV0_9NOCA</name>
<dbReference type="AlphaFoldDB" id="A0A917RNV0"/>